<dbReference type="GeneID" id="120276106"/>
<dbReference type="Proteomes" id="UP001515500">
    <property type="component" value="Chromosome 14"/>
</dbReference>
<dbReference type="PANTHER" id="PTHR10775:SF185">
    <property type="entry name" value="OS08G0208400 PROTEIN"/>
    <property type="match status" value="1"/>
</dbReference>
<evidence type="ECO:0000313" key="2">
    <source>
        <dbReference type="Proteomes" id="UP001515500"/>
    </source>
</evidence>
<dbReference type="PANTHER" id="PTHR10775">
    <property type="entry name" value="OS08G0208400 PROTEIN"/>
    <property type="match status" value="1"/>
</dbReference>
<organism evidence="2 3">
    <name type="scientific">Dioscorea cayennensis subsp. rotundata</name>
    <name type="common">White Guinea yam</name>
    <name type="synonym">Dioscorea rotundata</name>
    <dbReference type="NCBI Taxonomy" id="55577"/>
    <lineage>
        <taxon>Eukaryota</taxon>
        <taxon>Viridiplantae</taxon>
        <taxon>Streptophyta</taxon>
        <taxon>Embryophyta</taxon>
        <taxon>Tracheophyta</taxon>
        <taxon>Spermatophyta</taxon>
        <taxon>Magnoliopsida</taxon>
        <taxon>Liliopsida</taxon>
        <taxon>Dioscoreales</taxon>
        <taxon>Dioscoreaceae</taxon>
        <taxon>Dioscorea</taxon>
    </lineage>
</organism>
<dbReference type="RefSeq" id="XP_039138774.1">
    <property type="nucleotide sequence ID" value="XM_039282840.1"/>
</dbReference>
<accession>A0AB40CH85</accession>
<dbReference type="InterPro" id="IPR004242">
    <property type="entry name" value="Transposase_21"/>
</dbReference>
<dbReference type="InterPro" id="IPR029480">
    <property type="entry name" value="Transpos_assoc"/>
</dbReference>
<dbReference type="AlphaFoldDB" id="A0AB40CH85"/>
<evidence type="ECO:0000313" key="3">
    <source>
        <dbReference type="RefSeq" id="XP_039138774.1"/>
    </source>
</evidence>
<keyword evidence="2" id="KW-1185">Reference proteome</keyword>
<name>A0AB40CH85_DIOCR</name>
<proteinExistence type="predicted"/>
<gene>
    <name evidence="3" type="primary">LOC120276106</name>
</gene>
<reference evidence="3" key="1">
    <citation type="submission" date="2025-08" db="UniProtKB">
        <authorList>
            <consortium name="RefSeq"/>
        </authorList>
    </citation>
    <scope>IDENTIFICATION</scope>
</reference>
<dbReference type="Pfam" id="PF02992">
    <property type="entry name" value="Transposase_21"/>
    <property type="match status" value="1"/>
</dbReference>
<sequence>MWINLTSRASEEYINGVTNFLDFAFAKLSEDGKIWCPCVKCVNTYRVSRREAFDHIICDGFLKGYVRWIFHGKTMEVATSTVISNEEEIVFDNDIHELLHDMMAEEDMNADVHIMQSEDSHWGQHYTHRIHSDNFYNLLKDAKVELYPGCKNFTKFSFAIYLFHIKCFNGWTNKSFSALLELLKLVLPEGNTLPRSYQELKKMISALSLGYEKIHACPNDCILFWKENANEDKCTKCGASRWKENLNVGKSDSEDAFTKKKKKAAKILQWFPLIPRLQRLFMSSKTASLMTWHEHERTKDGCQRHSADSQSWKELDSRYPQFSSDPRSVQLGLASDGFNPFKTMTIVHSAWHVILIPYNLPLWMCMKQSNFILSLLIPGSKRTWKQYRCILANVD</sequence>
<dbReference type="Pfam" id="PF13963">
    <property type="entry name" value="Transpos_assoc"/>
    <property type="match status" value="1"/>
</dbReference>
<evidence type="ECO:0000259" key="1">
    <source>
        <dbReference type="Pfam" id="PF13963"/>
    </source>
</evidence>
<protein>
    <submittedName>
        <fullName evidence="3">Uncharacterized protein LOC120276106</fullName>
    </submittedName>
</protein>
<feature type="domain" description="Transposase-associated" evidence="1">
    <location>
        <begin position="2"/>
        <end position="72"/>
    </location>
</feature>